<evidence type="ECO:0000256" key="1">
    <source>
        <dbReference type="SAM" id="MobiDB-lite"/>
    </source>
</evidence>
<evidence type="ECO:0000313" key="2">
    <source>
        <dbReference type="EMBL" id="EJK52051.1"/>
    </source>
</evidence>
<feature type="non-terminal residue" evidence="2">
    <location>
        <position position="130"/>
    </location>
</feature>
<dbReference type="EMBL" id="AGNL01040522">
    <property type="protein sequence ID" value="EJK52051.1"/>
    <property type="molecule type" value="Genomic_DNA"/>
</dbReference>
<evidence type="ECO:0000313" key="3">
    <source>
        <dbReference type="Proteomes" id="UP000266841"/>
    </source>
</evidence>
<dbReference type="Proteomes" id="UP000266841">
    <property type="component" value="Unassembled WGS sequence"/>
</dbReference>
<dbReference type="AlphaFoldDB" id="K0RT18"/>
<protein>
    <submittedName>
        <fullName evidence="2">Uncharacterized protein</fullName>
    </submittedName>
</protein>
<sequence>MATRLNQRHTTIHNAAHSLRRTPETPRLRLVSGVESDTTNSAQAGRSLHRRKLADFLALPMGWVSSPPVFCTATEVATDVANKEIASNWRPPPHRQEQAADTEVDIDPTRKRSVRGKPPRIRHRNKGPLG</sequence>
<accession>K0RT18</accession>
<gene>
    <name evidence="2" type="ORF">THAOC_28720</name>
</gene>
<comment type="caution">
    <text evidence="2">The sequence shown here is derived from an EMBL/GenBank/DDBJ whole genome shotgun (WGS) entry which is preliminary data.</text>
</comment>
<feature type="region of interest" description="Disordered" evidence="1">
    <location>
        <begin position="84"/>
        <end position="130"/>
    </location>
</feature>
<name>K0RT18_THAOC</name>
<reference evidence="2 3" key="1">
    <citation type="journal article" date="2012" name="Genome Biol.">
        <title>Genome and low-iron response of an oceanic diatom adapted to chronic iron limitation.</title>
        <authorList>
            <person name="Lommer M."/>
            <person name="Specht M."/>
            <person name="Roy A.S."/>
            <person name="Kraemer L."/>
            <person name="Andreson R."/>
            <person name="Gutowska M.A."/>
            <person name="Wolf J."/>
            <person name="Bergner S.V."/>
            <person name="Schilhabel M.B."/>
            <person name="Klostermeier U.C."/>
            <person name="Beiko R.G."/>
            <person name="Rosenstiel P."/>
            <person name="Hippler M."/>
            <person name="Laroche J."/>
        </authorList>
    </citation>
    <scope>NUCLEOTIDE SEQUENCE [LARGE SCALE GENOMIC DNA]</scope>
    <source>
        <strain evidence="2 3">CCMP1005</strain>
    </source>
</reference>
<feature type="compositionally biased region" description="Basic residues" evidence="1">
    <location>
        <begin position="111"/>
        <end position="130"/>
    </location>
</feature>
<proteinExistence type="predicted"/>
<keyword evidence="3" id="KW-1185">Reference proteome</keyword>
<organism evidence="2 3">
    <name type="scientific">Thalassiosira oceanica</name>
    <name type="common">Marine diatom</name>
    <dbReference type="NCBI Taxonomy" id="159749"/>
    <lineage>
        <taxon>Eukaryota</taxon>
        <taxon>Sar</taxon>
        <taxon>Stramenopiles</taxon>
        <taxon>Ochrophyta</taxon>
        <taxon>Bacillariophyta</taxon>
        <taxon>Coscinodiscophyceae</taxon>
        <taxon>Thalassiosirophycidae</taxon>
        <taxon>Thalassiosirales</taxon>
        <taxon>Thalassiosiraceae</taxon>
        <taxon>Thalassiosira</taxon>
    </lineage>
</organism>